<feature type="chain" id="PRO_5001660800" evidence="1">
    <location>
        <begin position="21"/>
        <end position="724"/>
    </location>
</feature>
<proteinExistence type="predicted"/>
<dbReference type="InterPro" id="IPR012338">
    <property type="entry name" value="Beta-lactam/transpept-like"/>
</dbReference>
<evidence type="ECO:0000313" key="3">
    <source>
        <dbReference type="Proteomes" id="UP000027446"/>
    </source>
</evidence>
<comment type="caution">
    <text evidence="2">The sequence shown here is derived from an EMBL/GenBank/DDBJ whole genome shotgun (WGS) entry which is preliminary data.</text>
</comment>
<dbReference type="Gene3D" id="3.40.710.10">
    <property type="entry name" value="DD-peptidase/beta-lactamase superfamily"/>
    <property type="match status" value="1"/>
</dbReference>
<dbReference type="PROSITE" id="PS51257">
    <property type="entry name" value="PROKAR_LIPOPROTEIN"/>
    <property type="match status" value="1"/>
</dbReference>
<evidence type="ECO:0000313" key="2">
    <source>
        <dbReference type="EMBL" id="KCZ86175.1"/>
    </source>
</evidence>
<dbReference type="STRING" id="1280949.HAD_10830"/>
<protein>
    <submittedName>
        <fullName evidence="2">Uncharacterized protein</fullName>
    </submittedName>
</protein>
<evidence type="ECO:0000256" key="1">
    <source>
        <dbReference type="SAM" id="SignalP"/>
    </source>
</evidence>
<name>A0A069E7F7_9PROT</name>
<accession>A0A069E7F7</accession>
<dbReference type="OrthoDB" id="9814204at2"/>
<dbReference type="RefSeq" id="WP_051596151.1">
    <property type="nucleotide sequence ID" value="NZ_ARYH01000001.1"/>
</dbReference>
<organism evidence="2 3">
    <name type="scientific">Hyphomonas adhaerens MHS-3</name>
    <dbReference type="NCBI Taxonomy" id="1280949"/>
    <lineage>
        <taxon>Bacteria</taxon>
        <taxon>Pseudomonadati</taxon>
        <taxon>Pseudomonadota</taxon>
        <taxon>Alphaproteobacteria</taxon>
        <taxon>Hyphomonadales</taxon>
        <taxon>Hyphomonadaceae</taxon>
        <taxon>Hyphomonas</taxon>
    </lineage>
</organism>
<keyword evidence="1" id="KW-0732">Signal</keyword>
<dbReference type="Proteomes" id="UP000027446">
    <property type="component" value="Unassembled WGS sequence"/>
</dbReference>
<gene>
    <name evidence="2" type="ORF">HAD_10830</name>
</gene>
<feature type="signal peptide" evidence="1">
    <location>
        <begin position="1"/>
        <end position="20"/>
    </location>
</feature>
<dbReference type="EMBL" id="ARYH01000001">
    <property type="protein sequence ID" value="KCZ86175.1"/>
    <property type="molecule type" value="Genomic_DNA"/>
</dbReference>
<dbReference type="SUPFAM" id="SSF56601">
    <property type="entry name" value="beta-lactamase/transpeptidase-like"/>
    <property type="match status" value="1"/>
</dbReference>
<reference evidence="2 3" key="1">
    <citation type="journal article" date="2014" name="Antonie Van Leeuwenhoek">
        <title>Hyphomonas beringensis sp. nov. and Hyphomonas chukchiensis sp. nov., isolated from surface seawater of the Bering Sea and Chukchi Sea.</title>
        <authorList>
            <person name="Li C."/>
            <person name="Lai Q."/>
            <person name="Li G."/>
            <person name="Dong C."/>
            <person name="Wang J."/>
            <person name="Liao Y."/>
            <person name="Shao Z."/>
        </authorList>
    </citation>
    <scope>NUCLEOTIDE SEQUENCE [LARGE SCALE GENOMIC DNA]</scope>
    <source>
        <strain evidence="2 3">MHS-3</strain>
    </source>
</reference>
<keyword evidence="3" id="KW-1185">Reference proteome</keyword>
<dbReference type="PATRIC" id="fig|1280949.3.peg.2216"/>
<dbReference type="eggNOG" id="COG1680">
    <property type="taxonomic scope" value="Bacteria"/>
</dbReference>
<sequence>MYRAAVLATIAILGVASACAQGLWSETFQDGDTSGWTGKPARGDIRLTEYAGNISLRLQRDASATIRLALPPGRYKVSTEFAADNLEGKDSCVLEASVSDGDWIELGRISDGQDDTVSLHKVSGEIVVPADQLSLQIKAVGNAGNDTCWADNVSVSSLPESGTDRVPSLVIAPEYLLGEVEPQGPFSTVQFARSADSIPSEVQFGGRLTFKPVAKPQTTRIVVDRFGLMALSKTPLASLPEIKVALVQDGERLLPAKRGLVISEDPYWDYILTPGRVWREPDDGGWSRGALPFALVEKNANCVHNGLLMFGFKADGSITPAVWQIGSETCAYFQFDAWGVAPTAYAPGDIPEAAAIRSRDALERSSRLPLRPISALSAAYPDVDQSVFGSAEDVAPSSMTLFGLVADGVHYVGGCETRYGPYPYCDDLVIPSYSFAKSLFGGLGLMRLEKLYPGVMQENISDYVPACAASESWKGVTFENALDMVTGHYNSVEPEADENAAIDQDFFMVEGQSEKIALACTQYPYREQPGEQWVYHTSDTFLLGTAMQSFLKTHEGPDADIYRDLLVDAIWKPLGLSATLDETRRTKDAYAQPFTGWGLFMQRGDLARLLEFIGHENGQIDGVDMFAPVPFAAALQKDPIDRGLPAPAAPLSYNNGFWSFDIQTYGHCDTSVPIPFLSGFGGLAAALIPNGTSYYYVSDGSGYSWARAAFETEKITPFCRGLSE</sequence>
<dbReference type="AlphaFoldDB" id="A0A069E7F7"/>
<dbReference type="Gene3D" id="2.60.120.260">
    <property type="entry name" value="Galactose-binding domain-like"/>
    <property type="match status" value="1"/>
</dbReference>